<reference evidence="4 5" key="1">
    <citation type="submission" date="2016-10" db="EMBL/GenBank/DDBJ databases">
        <title>Draft genome sequence of Coniochaeta ligniaria NRRL30616, a lignocellulolytic fungus for bioabatement of inhibitors in plant biomass hydrolysates.</title>
        <authorList>
            <consortium name="DOE Joint Genome Institute"/>
            <person name="Jimenez D.J."/>
            <person name="Hector R.E."/>
            <person name="Riley R."/>
            <person name="Sun H."/>
            <person name="Grigoriev I.V."/>
            <person name="Van Elsas J.D."/>
            <person name="Nichols N.N."/>
        </authorList>
    </citation>
    <scope>NUCLEOTIDE SEQUENCE [LARGE SCALE GENOMIC DNA]</scope>
    <source>
        <strain evidence="4 5">NRRL 30616</strain>
    </source>
</reference>
<name>A0A1J7I530_9PEZI</name>
<dbReference type="InterPro" id="IPR011058">
    <property type="entry name" value="Cyanovirin-N"/>
</dbReference>
<dbReference type="InParanoid" id="A0A1J7I530"/>
<sequence length="322" mass="35748">MRTLKLPALWLLGFIAAVSGCKCTDLMGTCATTTVFDGCCNRVQLEGPGTYHWDRRAALTAFCPTGNDEDTIAVPPYMYSRLYLDEIFWWDDNLSQVYPLNKTQIPFDQSENLTTACNSTSWSLLNATAWSLCGKDINYWQETLVGFVNSSGGVLEFLDPYHPGNAFKGGAFDQTCNNISVDGKTRWLEANCSTNPYGIPDKTEAWRPSSLYLSDCLSRDRDLGNVDLTAVREDIINRTQTCLLSNNGPDPAMLHFICPDGQWNKAIALPNFVWNQNGTLGCYDIWGRNSSAPGSQQSADGPQGTNETVPRVGHVRRPLFRI</sequence>
<keyword evidence="5" id="KW-1185">Reference proteome</keyword>
<feature type="compositionally biased region" description="Polar residues" evidence="1">
    <location>
        <begin position="291"/>
        <end position="308"/>
    </location>
</feature>
<protein>
    <recommendedName>
        <fullName evidence="3">Cyanovirin-N domain-containing protein</fullName>
    </recommendedName>
</protein>
<dbReference type="Pfam" id="PF08881">
    <property type="entry name" value="CVNH"/>
    <property type="match status" value="1"/>
</dbReference>
<feature type="region of interest" description="Disordered" evidence="1">
    <location>
        <begin position="291"/>
        <end position="322"/>
    </location>
</feature>
<organism evidence="4 5">
    <name type="scientific">Coniochaeta ligniaria NRRL 30616</name>
    <dbReference type="NCBI Taxonomy" id="1408157"/>
    <lineage>
        <taxon>Eukaryota</taxon>
        <taxon>Fungi</taxon>
        <taxon>Dikarya</taxon>
        <taxon>Ascomycota</taxon>
        <taxon>Pezizomycotina</taxon>
        <taxon>Sordariomycetes</taxon>
        <taxon>Sordariomycetidae</taxon>
        <taxon>Coniochaetales</taxon>
        <taxon>Coniochaetaceae</taxon>
        <taxon>Coniochaeta</taxon>
    </lineage>
</organism>
<feature type="chain" id="PRO_5012001087" description="Cyanovirin-N domain-containing protein" evidence="2">
    <location>
        <begin position="21"/>
        <end position="322"/>
    </location>
</feature>
<feature type="compositionally biased region" description="Basic residues" evidence="1">
    <location>
        <begin position="313"/>
        <end position="322"/>
    </location>
</feature>
<dbReference type="OrthoDB" id="10432886at2759"/>
<dbReference type="Proteomes" id="UP000182658">
    <property type="component" value="Unassembled WGS sequence"/>
</dbReference>
<evidence type="ECO:0000313" key="5">
    <source>
        <dbReference type="Proteomes" id="UP000182658"/>
    </source>
</evidence>
<gene>
    <name evidence="4" type="ORF">CONLIGDRAFT_719783</name>
</gene>
<proteinExistence type="predicted"/>
<keyword evidence="2" id="KW-0732">Signal</keyword>
<dbReference type="EMBL" id="KV875112">
    <property type="protein sequence ID" value="OIW22565.1"/>
    <property type="molecule type" value="Genomic_DNA"/>
</dbReference>
<accession>A0A1J7I530</accession>
<dbReference type="InterPro" id="IPR036673">
    <property type="entry name" value="Cyanovirin-N_sf"/>
</dbReference>
<dbReference type="PROSITE" id="PS51257">
    <property type="entry name" value="PROKAR_LIPOPROTEIN"/>
    <property type="match status" value="1"/>
</dbReference>
<evidence type="ECO:0000259" key="3">
    <source>
        <dbReference type="Pfam" id="PF08881"/>
    </source>
</evidence>
<evidence type="ECO:0000313" key="4">
    <source>
        <dbReference type="EMBL" id="OIW22565.1"/>
    </source>
</evidence>
<evidence type="ECO:0000256" key="1">
    <source>
        <dbReference type="SAM" id="MobiDB-lite"/>
    </source>
</evidence>
<dbReference type="Gene3D" id="2.30.60.10">
    <property type="entry name" value="Cyanovirin-N"/>
    <property type="match status" value="1"/>
</dbReference>
<feature type="signal peptide" evidence="2">
    <location>
        <begin position="1"/>
        <end position="20"/>
    </location>
</feature>
<feature type="domain" description="Cyanovirin-N" evidence="3">
    <location>
        <begin position="172"/>
        <end position="280"/>
    </location>
</feature>
<dbReference type="AlphaFoldDB" id="A0A1J7I530"/>
<evidence type="ECO:0000256" key="2">
    <source>
        <dbReference type="SAM" id="SignalP"/>
    </source>
</evidence>
<dbReference type="SUPFAM" id="SSF51322">
    <property type="entry name" value="Cyanovirin-N"/>
    <property type="match status" value="1"/>
</dbReference>